<dbReference type="Pfam" id="PF13414">
    <property type="entry name" value="TPR_11"/>
    <property type="match status" value="1"/>
</dbReference>
<feature type="repeat" description="TPR" evidence="1">
    <location>
        <begin position="96"/>
        <end position="129"/>
    </location>
</feature>
<dbReference type="PROSITE" id="PS50005">
    <property type="entry name" value="TPR"/>
    <property type="match status" value="2"/>
</dbReference>
<comment type="caution">
    <text evidence="3">The sequence shown here is derived from an EMBL/GenBank/DDBJ whole genome shotgun (WGS) entry which is preliminary data.</text>
</comment>
<feature type="region of interest" description="Disordered" evidence="2">
    <location>
        <begin position="233"/>
        <end position="295"/>
    </location>
</feature>
<name>A0AAW1RE27_9CHLO</name>
<dbReference type="InterPro" id="IPR011990">
    <property type="entry name" value="TPR-like_helical_dom_sf"/>
</dbReference>
<sequence length="295" mass="32107">MWERVANLPNELRQRCLENAGVTTDDQNINIQPDETDWGFATRLPSAHCVEAMAETLRVFALVEGLQGSVVTPSEQRCISAAARLHLKAAIKAAWSREAVSRGVAAAKKADYALAHRCYERALDLDPRNADAWVARGAAFANQQHFSRAADDFSMALEVDPCDANAAKYLAATRTRMQELGIVPQPARGAQDGRAAAAGTPDASGSSEADSGGSGSAADGMDLARALQIVADHYRSRNAPAGEAGRRSKHKRKKRRKDDAVSPVGRDRKRRKDSKSSEKRREKKVKRGSPRRHSL</sequence>
<protein>
    <submittedName>
        <fullName evidence="3">Uncharacterized protein</fullName>
    </submittedName>
</protein>
<dbReference type="AlphaFoldDB" id="A0AAW1RE27"/>
<feature type="compositionally biased region" description="Basic residues" evidence="2">
    <location>
        <begin position="247"/>
        <end position="256"/>
    </location>
</feature>
<dbReference type="EMBL" id="JALJOU010000044">
    <property type="protein sequence ID" value="KAK9831884.1"/>
    <property type="molecule type" value="Genomic_DNA"/>
</dbReference>
<keyword evidence="1" id="KW-0802">TPR repeat</keyword>
<dbReference type="SUPFAM" id="SSF48452">
    <property type="entry name" value="TPR-like"/>
    <property type="match status" value="1"/>
</dbReference>
<evidence type="ECO:0000313" key="3">
    <source>
        <dbReference type="EMBL" id="KAK9831884.1"/>
    </source>
</evidence>
<organism evidence="3 4">
    <name type="scientific">Elliptochloris bilobata</name>
    <dbReference type="NCBI Taxonomy" id="381761"/>
    <lineage>
        <taxon>Eukaryota</taxon>
        <taxon>Viridiplantae</taxon>
        <taxon>Chlorophyta</taxon>
        <taxon>core chlorophytes</taxon>
        <taxon>Trebouxiophyceae</taxon>
        <taxon>Trebouxiophyceae incertae sedis</taxon>
        <taxon>Elliptochloris clade</taxon>
        <taxon>Elliptochloris</taxon>
    </lineage>
</organism>
<dbReference type="InterPro" id="IPR019734">
    <property type="entry name" value="TPR_rpt"/>
</dbReference>
<dbReference type="Gene3D" id="1.25.40.10">
    <property type="entry name" value="Tetratricopeptide repeat domain"/>
    <property type="match status" value="1"/>
</dbReference>
<gene>
    <name evidence="3" type="ORF">WJX81_005543</name>
</gene>
<feature type="repeat" description="TPR" evidence="1">
    <location>
        <begin position="130"/>
        <end position="163"/>
    </location>
</feature>
<dbReference type="PANTHER" id="PTHR23184">
    <property type="entry name" value="TETRATRICOPEPTIDE REPEAT PROTEIN 14"/>
    <property type="match status" value="1"/>
</dbReference>
<accession>A0AAW1RE27</accession>
<evidence type="ECO:0000313" key="4">
    <source>
        <dbReference type="Proteomes" id="UP001445335"/>
    </source>
</evidence>
<dbReference type="InterPro" id="IPR039190">
    <property type="entry name" value="TTC14"/>
</dbReference>
<evidence type="ECO:0000256" key="1">
    <source>
        <dbReference type="PROSITE-ProRule" id="PRU00339"/>
    </source>
</evidence>
<dbReference type="PANTHER" id="PTHR23184:SF9">
    <property type="entry name" value="TETRATRICOPEPTIDE REPEAT PROTEIN 14"/>
    <property type="match status" value="1"/>
</dbReference>
<feature type="compositionally biased region" description="Basic residues" evidence="2">
    <location>
        <begin position="281"/>
        <end position="295"/>
    </location>
</feature>
<feature type="region of interest" description="Disordered" evidence="2">
    <location>
        <begin position="187"/>
        <end position="219"/>
    </location>
</feature>
<dbReference type="SMART" id="SM00028">
    <property type="entry name" value="TPR"/>
    <property type="match status" value="2"/>
</dbReference>
<keyword evidence="4" id="KW-1185">Reference proteome</keyword>
<evidence type="ECO:0000256" key="2">
    <source>
        <dbReference type="SAM" id="MobiDB-lite"/>
    </source>
</evidence>
<proteinExistence type="predicted"/>
<dbReference type="Proteomes" id="UP001445335">
    <property type="component" value="Unassembled WGS sequence"/>
</dbReference>
<reference evidence="3 4" key="1">
    <citation type="journal article" date="2024" name="Nat. Commun.">
        <title>Phylogenomics reveals the evolutionary origins of lichenization in chlorophyte algae.</title>
        <authorList>
            <person name="Puginier C."/>
            <person name="Libourel C."/>
            <person name="Otte J."/>
            <person name="Skaloud P."/>
            <person name="Haon M."/>
            <person name="Grisel S."/>
            <person name="Petersen M."/>
            <person name="Berrin J.G."/>
            <person name="Delaux P.M."/>
            <person name="Dal Grande F."/>
            <person name="Keller J."/>
        </authorList>
    </citation>
    <scope>NUCLEOTIDE SEQUENCE [LARGE SCALE GENOMIC DNA]</scope>
    <source>
        <strain evidence="3 4">SAG 245.80</strain>
    </source>
</reference>